<organism evidence="3 4">
    <name type="scientific">Collybia nuda</name>
    <dbReference type="NCBI Taxonomy" id="64659"/>
    <lineage>
        <taxon>Eukaryota</taxon>
        <taxon>Fungi</taxon>
        <taxon>Dikarya</taxon>
        <taxon>Basidiomycota</taxon>
        <taxon>Agaricomycotina</taxon>
        <taxon>Agaricomycetes</taxon>
        <taxon>Agaricomycetidae</taxon>
        <taxon>Agaricales</taxon>
        <taxon>Tricholomatineae</taxon>
        <taxon>Clitocybaceae</taxon>
        <taxon>Collybia</taxon>
    </lineage>
</organism>
<keyword evidence="4" id="KW-1185">Reference proteome</keyword>
<proteinExistence type="predicted"/>
<dbReference type="InterPro" id="IPR000719">
    <property type="entry name" value="Prot_kinase_dom"/>
</dbReference>
<dbReference type="InterPro" id="IPR040976">
    <property type="entry name" value="Pkinase_fungal"/>
</dbReference>
<dbReference type="GO" id="GO:0004672">
    <property type="term" value="F:protein kinase activity"/>
    <property type="evidence" value="ECO:0007669"/>
    <property type="project" value="InterPro"/>
</dbReference>
<evidence type="ECO:0000313" key="3">
    <source>
        <dbReference type="EMBL" id="KAF9465123.1"/>
    </source>
</evidence>
<sequence>MCKEMEGHWIGPMPVQDFLNEFLAISPGTPPSPQMPKLFSKLKPQAKESNMYRPFIKTVSKSKLNLIQGFKIINTSSHPDINSRAGRKIKPDPSMYRSEVDTSIKVTQFDKLELHFEFKLGNKNDPFRDPPSPDVDRIKWEFEAQTKLGRDCRGQLSVYLAEWCSRQHLTFAFTVLIFGSNARLIRWDRSAAIVSEKFDYMANGQPLVDFLWYFTRLDDAARGKDNTVRVANAEETEIAHDKLKKWKPKLERSVIVFTIQVDGRGRDFLGWGSMADGESLLGRATRAYPVWDVQEQALRFLKDSWRGVHFERESDILRTLNEAGVQNVPQLICGGDIEGFYHTTRSHSFAANFTNESAGLKRMPWKCGMHNIMQRIHHHFVGKDIGLHLTEFKTSKDMMQVVYDAFIAHKEAYEKCSILHRDISAKNVMMKENGSGFLNDWDLAKRVTQGEKQAPRDHERTGTWQFISTLNLLKPGKFHNVQDDMESFFHLVLYHGIKYLHHTPLPNARATMVTIFDECSVDPNGTYRGGEAKLAMFTNRRHISTEFEFIDNTPLTFWLNFAMDAIKEWINYKMPPVVNSHPSLQDSHLSRRRPRTIPAAPQPLDPSLLTLKDHNELAEMWEDTLSHPKWPGNDKTDDQVPLITAKSLARSSKRARNEAEQESSNKKMKSMGSHHIPAQGSTLWQSHVSSCSD</sequence>
<comment type="caution">
    <text evidence="3">The sequence shown here is derived from an EMBL/GenBank/DDBJ whole genome shotgun (WGS) entry which is preliminary data.</text>
</comment>
<name>A0A9P5Y873_9AGAR</name>
<feature type="region of interest" description="Disordered" evidence="1">
    <location>
        <begin position="581"/>
        <end position="607"/>
    </location>
</feature>
<evidence type="ECO:0000259" key="2">
    <source>
        <dbReference type="PROSITE" id="PS50011"/>
    </source>
</evidence>
<dbReference type="InterPro" id="IPR008266">
    <property type="entry name" value="Tyr_kinase_AS"/>
</dbReference>
<reference evidence="3" key="1">
    <citation type="submission" date="2020-11" db="EMBL/GenBank/DDBJ databases">
        <authorList>
            <consortium name="DOE Joint Genome Institute"/>
            <person name="Ahrendt S."/>
            <person name="Riley R."/>
            <person name="Andreopoulos W."/>
            <person name="Labutti K."/>
            <person name="Pangilinan J."/>
            <person name="Ruiz-Duenas F.J."/>
            <person name="Barrasa J.M."/>
            <person name="Sanchez-Garcia M."/>
            <person name="Camarero S."/>
            <person name="Miyauchi S."/>
            <person name="Serrano A."/>
            <person name="Linde D."/>
            <person name="Babiker R."/>
            <person name="Drula E."/>
            <person name="Ayuso-Fernandez I."/>
            <person name="Pacheco R."/>
            <person name="Padilla G."/>
            <person name="Ferreira P."/>
            <person name="Barriuso J."/>
            <person name="Kellner H."/>
            <person name="Castanera R."/>
            <person name="Alfaro M."/>
            <person name="Ramirez L."/>
            <person name="Pisabarro A.G."/>
            <person name="Kuo A."/>
            <person name="Tritt A."/>
            <person name="Lipzen A."/>
            <person name="He G."/>
            <person name="Yan M."/>
            <person name="Ng V."/>
            <person name="Cullen D."/>
            <person name="Martin F."/>
            <person name="Rosso M.-N."/>
            <person name="Henrissat B."/>
            <person name="Hibbett D."/>
            <person name="Martinez A.T."/>
            <person name="Grigoriev I.V."/>
        </authorList>
    </citation>
    <scope>NUCLEOTIDE SEQUENCE</scope>
    <source>
        <strain evidence="3">CBS 247.69</strain>
    </source>
</reference>
<evidence type="ECO:0000256" key="1">
    <source>
        <dbReference type="SAM" id="MobiDB-lite"/>
    </source>
</evidence>
<evidence type="ECO:0000313" key="4">
    <source>
        <dbReference type="Proteomes" id="UP000807353"/>
    </source>
</evidence>
<dbReference type="InterPro" id="IPR011009">
    <property type="entry name" value="Kinase-like_dom_sf"/>
</dbReference>
<feature type="domain" description="Protein kinase" evidence="2">
    <location>
        <begin position="214"/>
        <end position="617"/>
    </location>
</feature>
<dbReference type="PROSITE" id="PS00109">
    <property type="entry name" value="PROTEIN_KINASE_TYR"/>
    <property type="match status" value="1"/>
</dbReference>
<accession>A0A9P5Y873</accession>
<dbReference type="PROSITE" id="PS50011">
    <property type="entry name" value="PROTEIN_KINASE_DOM"/>
    <property type="match status" value="1"/>
</dbReference>
<dbReference type="SUPFAM" id="SSF56112">
    <property type="entry name" value="Protein kinase-like (PK-like)"/>
    <property type="match status" value="1"/>
</dbReference>
<dbReference type="PANTHER" id="PTHR38248:SF2">
    <property type="entry name" value="FUNK1 11"/>
    <property type="match status" value="1"/>
</dbReference>
<dbReference type="Pfam" id="PF17667">
    <property type="entry name" value="Pkinase_fungal"/>
    <property type="match status" value="1"/>
</dbReference>
<dbReference type="GO" id="GO:0005524">
    <property type="term" value="F:ATP binding"/>
    <property type="evidence" value="ECO:0007669"/>
    <property type="project" value="InterPro"/>
</dbReference>
<gene>
    <name evidence="3" type="ORF">BDZ94DRAFT_1189655</name>
</gene>
<protein>
    <recommendedName>
        <fullName evidence="2">Protein kinase domain-containing protein</fullName>
    </recommendedName>
</protein>
<dbReference type="EMBL" id="MU150249">
    <property type="protein sequence ID" value="KAF9465123.1"/>
    <property type="molecule type" value="Genomic_DNA"/>
</dbReference>
<dbReference type="PANTHER" id="PTHR38248">
    <property type="entry name" value="FUNK1 6"/>
    <property type="match status" value="1"/>
</dbReference>
<feature type="compositionally biased region" description="Polar residues" evidence="1">
    <location>
        <begin position="679"/>
        <end position="693"/>
    </location>
</feature>
<feature type="region of interest" description="Disordered" evidence="1">
    <location>
        <begin position="646"/>
        <end position="693"/>
    </location>
</feature>
<dbReference type="Proteomes" id="UP000807353">
    <property type="component" value="Unassembled WGS sequence"/>
</dbReference>
<dbReference type="Gene3D" id="1.10.510.10">
    <property type="entry name" value="Transferase(Phosphotransferase) domain 1"/>
    <property type="match status" value="1"/>
</dbReference>
<dbReference type="OrthoDB" id="5592585at2759"/>
<dbReference type="AlphaFoldDB" id="A0A9P5Y873"/>
<feature type="compositionally biased region" description="Basic and acidic residues" evidence="1">
    <location>
        <begin position="655"/>
        <end position="665"/>
    </location>
</feature>